<accession>A0AAV1B6U1</accession>
<reference evidence="2 3" key="1">
    <citation type="submission" date="2023-01" db="EMBL/GenBank/DDBJ databases">
        <authorList>
            <person name="Kreplak J."/>
        </authorList>
    </citation>
    <scope>NUCLEOTIDE SEQUENCE [LARGE SCALE GENOMIC DNA]</scope>
</reference>
<dbReference type="AlphaFoldDB" id="A0AAV1B6U1"/>
<evidence type="ECO:0000313" key="2">
    <source>
        <dbReference type="EMBL" id="CAI8617040.1"/>
    </source>
</evidence>
<feature type="compositionally biased region" description="Polar residues" evidence="1">
    <location>
        <begin position="65"/>
        <end position="90"/>
    </location>
</feature>
<gene>
    <name evidence="2" type="ORF">VFH_VI057560</name>
</gene>
<feature type="compositionally biased region" description="Basic residues" evidence="1">
    <location>
        <begin position="1"/>
        <end position="13"/>
    </location>
</feature>
<evidence type="ECO:0000256" key="1">
    <source>
        <dbReference type="SAM" id="MobiDB-lite"/>
    </source>
</evidence>
<name>A0AAV1B6U1_VICFA</name>
<keyword evidence="3" id="KW-1185">Reference proteome</keyword>
<feature type="compositionally biased region" description="Polar residues" evidence="1">
    <location>
        <begin position="27"/>
        <end position="42"/>
    </location>
</feature>
<proteinExistence type="predicted"/>
<feature type="region of interest" description="Disordered" evidence="1">
    <location>
        <begin position="1"/>
        <end position="124"/>
    </location>
</feature>
<organism evidence="2 3">
    <name type="scientific">Vicia faba</name>
    <name type="common">Broad bean</name>
    <name type="synonym">Faba vulgaris</name>
    <dbReference type="NCBI Taxonomy" id="3906"/>
    <lineage>
        <taxon>Eukaryota</taxon>
        <taxon>Viridiplantae</taxon>
        <taxon>Streptophyta</taxon>
        <taxon>Embryophyta</taxon>
        <taxon>Tracheophyta</taxon>
        <taxon>Spermatophyta</taxon>
        <taxon>Magnoliopsida</taxon>
        <taxon>eudicotyledons</taxon>
        <taxon>Gunneridae</taxon>
        <taxon>Pentapetalae</taxon>
        <taxon>rosids</taxon>
        <taxon>fabids</taxon>
        <taxon>Fabales</taxon>
        <taxon>Fabaceae</taxon>
        <taxon>Papilionoideae</taxon>
        <taxon>50 kb inversion clade</taxon>
        <taxon>NPAAA clade</taxon>
        <taxon>Hologalegina</taxon>
        <taxon>IRL clade</taxon>
        <taxon>Fabeae</taxon>
        <taxon>Vicia</taxon>
    </lineage>
</organism>
<sequence>MGKGRGKSGRPRKTVPPPPASPDPLITKSNESDSSQQGNPATVQLVEPQGEAVQHWIPKPPDEMQASTLPSTSVGMGPAGSQSENTSQASGKKDPDGRVTGMQDSSEDAWKEAPRSVTVKGKHHGSAASSGIFKAILQQRALVPDLTGLWGSMLNEGKFYTNKVYNELISDRDKVIWCNLILRNKA</sequence>
<dbReference type="Proteomes" id="UP001157006">
    <property type="component" value="Chromosome 6"/>
</dbReference>
<protein>
    <submittedName>
        <fullName evidence="2">Uncharacterized protein</fullName>
    </submittedName>
</protein>
<evidence type="ECO:0000313" key="3">
    <source>
        <dbReference type="Proteomes" id="UP001157006"/>
    </source>
</evidence>
<dbReference type="EMBL" id="OX451741">
    <property type="protein sequence ID" value="CAI8617040.1"/>
    <property type="molecule type" value="Genomic_DNA"/>
</dbReference>